<dbReference type="PROSITE" id="PS00687">
    <property type="entry name" value="ALDEHYDE_DEHYDR_GLU"/>
    <property type="match status" value="1"/>
</dbReference>
<organism evidence="6 7">
    <name type="scientific">Paremcibacter congregatus</name>
    <dbReference type="NCBI Taxonomy" id="2043170"/>
    <lineage>
        <taxon>Bacteria</taxon>
        <taxon>Pseudomonadati</taxon>
        <taxon>Pseudomonadota</taxon>
        <taxon>Alphaproteobacteria</taxon>
        <taxon>Emcibacterales</taxon>
        <taxon>Emcibacteraceae</taxon>
        <taxon>Paremcibacter</taxon>
    </lineage>
</organism>
<dbReference type="InterPro" id="IPR029510">
    <property type="entry name" value="Ald_DH_CS_GLU"/>
</dbReference>
<feature type="domain" description="Aldehyde dehydrogenase" evidence="5">
    <location>
        <begin position="34"/>
        <end position="494"/>
    </location>
</feature>
<feature type="active site" evidence="3">
    <location>
        <position position="265"/>
    </location>
</feature>
<dbReference type="InterPro" id="IPR016163">
    <property type="entry name" value="Ald_DH_C"/>
</dbReference>
<evidence type="ECO:0000256" key="2">
    <source>
        <dbReference type="ARBA" id="ARBA00023002"/>
    </source>
</evidence>
<accession>A0A2G4YTG2</accession>
<keyword evidence="7" id="KW-1185">Reference proteome</keyword>
<dbReference type="OrthoDB" id="9802947at2"/>
<evidence type="ECO:0000256" key="3">
    <source>
        <dbReference type="PROSITE-ProRule" id="PRU10007"/>
    </source>
</evidence>
<evidence type="ECO:0000313" key="7">
    <source>
        <dbReference type="Proteomes" id="UP000229730"/>
    </source>
</evidence>
<dbReference type="InterPro" id="IPR016161">
    <property type="entry name" value="Ald_DH/histidinol_DH"/>
</dbReference>
<dbReference type="Gene3D" id="3.40.605.10">
    <property type="entry name" value="Aldehyde Dehydrogenase, Chain A, domain 1"/>
    <property type="match status" value="1"/>
</dbReference>
<dbReference type="RefSeq" id="WP_099473005.1">
    <property type="nucleotide sequence ID" value="NZ_CP041025.1"/>
</dbReference>
<dbReference type="AlphaFoldDB" id="A0A2G4YTG2"/>
<proteinExistence type="inferred from homology"/>
<dbReference type="InParanoid" id="A0A2G4YTG2"/>
<comment type="similarity">
    <text evidence="1 4">Belongs to the aldehyde dehydrogenase family.</text>
</comment>
<dbReference type="FunFam" id="3.40.605.10:FF:000007">
    <property type="entry name" value="NAD/NADP-dependent betaine aldehyde dehydrogenase"/>
    <property type="match status" value="1"/>
</dbReference>
<dbReference type="Proteomes" id="UP000229730">
    <property type="component" value="Unassembled WGS sequence"/>
</dbReference>
<evidence type="ECO:0000259" key="5">
    <source>
        <dbReference type="Pfam" id="PF00171"/>
    </source>
</evidence>
<dbReference type="Gene3D" id="3.40.309.10">
    <property type="entry name" value="Aldehyde Dehydrogenase, Chain A, domain 2"/>
    <property type="match status" value="1"/>
</dbReference>
<dbReference type="FunFam" id="3.40.309.10:FF:000012">
    <property type="entry name" value="Betaine aldehyde dehydrogenase"/>
    <property type="match status" value="1"/>
</dbReference>
<dbReference type="PANTHER" id="PTHR11699">
    <property type="entry name" value="ALDEHYDE DEHYDROGENASE-RELATED"/>
    <property type="match status" value="1"/>
</dbReference>
<dbReference type="GO" id="GO:0016620">
    <property type="term" value="F:oxidoreductase activity, acting on the aldehyde or oxo group of donors, NAD or NADP as acceptor"/>
    <property type="evidence" value="ECO:0007669"/>
    <property type="project" value="InterPro"/>
</dbReference>
<gene>
    <name evidence="6" type="ORF">CRD36_10600</name>
</gene>
<name>A0A2G4YTG2_9PROT</name>
<dbReference type="InterPro" id="IPR016162">
    <property type="entry name" value="Ald_DH_N"/>
</dbReference>
<evidence type="ECO:0000256" key="4">
    <source>
        <dbReference type="RuleBase" id="RU003345"/>
    </source>
</evidence>
<dbReference type="EMBL" id="PDEM01000023">
    <property type="protein sequence ID" value="PHZ84726.1"/>
    <property type="molecule type" value="Genomic_DNA"/>
</dbReference>
<protein>
    <submittedName>
        <fullName evidence="6">Aldehyde dehydrogenase PuuC</fullName>
    </submittedName>
</protein>
<evidence type="ECO:0000256" key="1">
    <source>
        <dbReference type="ARBA" id="ARBA00009986"/>
    </source>
</evidence>
<keyword evidence="2 4" id="KW-0560">Oxidoreductase</keyword>
<dbReference type="InterPro" id="IPR015590">
    <property type="entry name" value="Aldehyde_DH_dom"/>
</dbReference>
<comment type="caution">
    <text evidence="6">The sequence shown here is derived from an EMBL/GenBank/DDBJ whole genome shotgun (WGS) entry which is preliminary data.</text>
</comment>
<evidence type="ECO:0000313" key="6">
    <source>
        <dbReference type="EMBL" id="PHZ84726.1"/>
    </source>
</evidence>
<dbReference type="Pfam" id="PF00171">
    <property type="entry name" value="Aldedh"/>
    <property type="match status" value="1"/>
</dbReference>
<sequence>MNKTHNVPYKKIWQSDPFVSSWIEGEDTRSLSAETFILTDPSTGKELVEMPTGHKGDIDQAVYSARKSFDDGRWRKVPQNSKKRILQHFADLIEKEVDLFNLKDAYEMGKPISVSLGSAQSAVDMVRFYAEAVDKIKGDVFSSDVGSFVAQRRVPKGVVGAIAPWNFPTFNALLKTIPALAAGNSVVLKPSEYSPGSAQRLARLANEAGLPPGVLNVVQGKGGIVGKALGFHMDVDMIGFTGSTAVGKLLMQYAGQSNLKAVQAECGGKSPHIVFADGVDLDAAADAVAGLVLTNQGQLCVAGTRLLVQKEIEHVMLDKLVNRFQAVKIGSAIHPDTSFGPLVNKNQFTRVLRYIEEGKRSAAELVVGGAVSAQPGGGYFIEPTIFRAVSPGDRIVQEEIFGPVLSVMTFEDEDEAMRLANSTVYGLMAYVWTSQISTGLKLAKGIRSSVVVNACAGQSAGAGHAFSLEPFGQSGLGAEGGEACMENYLQRQSVWINHAE</sequence>
<dbReference type="SUPFAM" id="SSF53720">
    <property type="entry name" value="ALDH-like"/>
    <property type="match status" value="1"/>
</dbReference>
<reference evidence="6 7" key="1">
    <citation type="submission" date="2017-10" db="EMBL/GenBank/DDBJ databases">
        <title>Frigbacter circumglobatus gen. nov. sp. nov., isolated from sediment cultured in situ.</title>
        <authorList>
            <person name="Zhao Z."/>
        </authorList>
    </citation>
    <scope>NUCLEOTIDE SEQUENCE [LARGE SCALE GENOMIC DNA]</scope>
    <source>
        <strain evidence="6 7">ZYL</strain>
    </source>
</reference>